<evidence type="ECO:0000256" key="7">
    <source>
        <dbReference type="SAM" id="Phobius"/>
    </source>
</evidence>
<dbReference type="GO" id="GO:0006814">
    <property type="term" value="P:sodium ion transport"/>
    <property type="evidence" value="ECO:0007669"/>
    <property type="project" value="UniProtKB-KW"/>
</dbReference>
<feature type="transmembrane region" description="Helical" evidence="7">
    <location>
        <begin position="103"/>
        <end position="123"/>
    </location>
</feature>
<evidence type="ECO:0000256" key="6">
    <source>
        <dbReference type="ARBA" id="ARBA00023201"/>
    </source>
</evidence>
<accession>A0AAE0ZQS1</accession>
<dbReference type="GO" id="GO:0005886">
    <property type="term" value="C:plasma membrane"/>
    <property type="evidence" value="ECO:0007669"/>
    <property type="project" value="UniProtKB-SubCell"/>
</dbReference>
<organism evidence="8 9">
    <name type="scientific">Elysia crispata</name>
    <name type="common">lettuce slug</name>
    <dbReference type="NCBI Taxonomy" id="231223"/>
    <lineage>
        <taxon>Eukaryota</taxon>
        <taxon>Metazoa</taxon>
        <taxon>Spiralia</taxon>
        <taxon>Lophotrochozoa</taxon>
        <taxon>Mollusca</taxon>
        <taxon>Gastropoda</taxon>
        <taxon>Heterobranchia</taxon>
        <taxon>Euthyneura</taxon>
        <taxon>Panpulmonata</taxon>
        <taxon>Sacoglossa</taxon>
        <taxon>Placobranchoidea</taxon>
        <taxon>Plakobranchidae</taxon>
        <taxon>Elysia</taxon>
    </lineage>
</organism>
<name>A0AAE0ZQS1_9GAST</name>
<proteinExistence type="predicted"/>
<keyword evidence="4" id="KW-0915">Sodium</keyword>
<dbReference type="PANTHER" id="PTHR42985">
    <property type="entry name" value="SODIUM-COUPLED MONOCARBOXYLATE TRANSPORTER"/>
    <property type="match status" value="1"/>
</dbReference>
<feature type="transmembrane region" description="Helical" evidence="7">
    <location>
        <begin position="30"/>
        <end position="52"/>
    </location>
</feature>
<keyword evidence="2" id="KW-0813">Transport</keyword>
<gene>
    <name evidence="8" type="ORF">RRG08_061841</name>
</gene>
<protein>
    <submittedName>
        <fullName evidence="8">Uncharacterized protein</fullName>
    </submittedName>
</protein>
<comment type="subcellular location">
    <subcellularLocation>
        <location evidence="1">Cell membrane</location>
        <topology evidence="1">Multi-pass membrane protein</topology>
    </subcellularLocation>
</comment>
<reference evidence="8" key="1">
    <citation type="journal article" date="2023" name="G3 (Bethesda)">
        <title>A reference genome for the long-term kleptoplast-retaining sea slug Elysia crispata morphotype clarki.</title>
        <authorList>
            <person name="Eastman K.E."/>
            <person name="Pendleton A.L."/>
            <person name="Shaikh M.A."/>
            <person name="Suttiyut T."/>
            <person name="Ogas R."/>
            <person name="Tomko P."/>
            <person name="Gavelis G."/>
            <person name="Widhalm J.R."/>
            <person name="Wisecaver J.H."/>
        </authorList>
    </citation>
    <scope>NUCLEOTIDE SEQUENCE</scope>
    <source>
        <strain evidence="8">ECLA1</strain>
    </source>
</reference>
<evidence type="ECO:0000256" key="2">
    <source>
        <dbReference type="ARBA" id="ARBA00022448"/>
    </source>
</evidence>
<evidence type="ECO:0000256" key="1">
    <source>
        <dbReference type="ARBA" id="ARBA00004651"/>
    </source>
</evidence>
<evidence type="ECO:0000256" key="5">
    <source>
        <dbReference type="ARBA" id="ARBA00023065"/>
    </source>
</evidence>
<dbReference type="Gene3D" id="1.20.1730.10">
    <property type="entry name" value="Sodium/glucose cotransporter"/>
    <property type="match status" value="1"/>
</dbReference>
<dbReference type="InterPro" id="IPR051163">
    <property type="entry name" value="Sodium:Solute_Symporter_SSF"/>
</dbReference>
<keyword evidence="7" id="KW-1133">Transmembrane helix</keyword>
<evidence type="ECO:0000313" key="9">
    <source>
        <dbReference type="Proteomes" id="UP001283361"/>
    </source>
</evidence>
<dbReference type="GO" id="GO:0015293">
    <property type="term" value="F:symporter activity"/>
    <property type="evidence" value="ECO:0007669"/>
    <property type="project" value="TreeGrafter"/>
</dbReference>
<keyword evidence="6" id="KW-0739">Sodium transport</keyword>
<keyword evidence="3" id="KW-1003">Cell membrane</keyword>
<dbReference type="InterPro" id="IPR038377">
    <property type="entry name" value="Na/Glc_symporter_sf"/>
</dbReference>
<keyword evidence="7" id="KW-0472">Membrane</keyword>
<dbReference type="PANTHER" id="PTHR42985:SF40">
    <property type="entry name" value="LD47995P-RELATED"/>
    <property type="match status" value="1"/>
</dbReference>
<keyword evidence="7" id="KW-0812">Transmembrane</keyword>
<dbReference type="AlphaFoldDB" id="A0AAE0ZQS1"/>
<comment type="caution">
    <text evidence="8">The sequence shown here is derived from an EMBL/GenBank/DDBJ whole genome shotgun (WGS) entry which is preliminary data.</text>
</comment>
<evidence type="ECO:0000256" key="3">
    <source>
        <dbReference type="ARBA" id="ARBA00022475"/>
    </source>
</evidence>
<feature type="non-terminal residue" evidence="8">
    <location>
        <position position="1"/>
    </location>
</feature>
<evidence type="ECO:0000313" key="8">
    <source>
        <dbReference type="EMBL" id="KAK3773632.1"/>
    </source>
</evidence>
<sequence length="130" mass="15316">MTELSCYRPGVLVEPRFDGDYTHNTGKIKIFTILDYFIFMLSLLIPIIIGFYQGWRRHNSMDFAEYMLARRTSAHVYIPVYYKLKINSVYQYLELRFNRTVRTVGSCLFIIQMVLHIPIALYAPSLAFSK</sequence>
<keyword evidence="5" id="KW-0406">Ion transport</keyword>
<dbReference type="Proteomes" id="UP001283361">
    <property type="component" value="Unassembled WGS sequence"/>
</dbReference>
<keyword evidence="9" id="KW-1185">Reference proteome</keyword>
<dbReference type="EMBL" id="JAWDGP010003526">
    <property type="protein sequence ID" value="KAK3773632.1"/>
    <property type="molecule type" value="Genomic_DNA"/>
</dbReference>
<evidence type="ECO:0000256" key="4">
    <source>
        <dbReference type="ARBA" id="ARBA00023053"/>
    </source>
</evidence>